<accession>A0A7D7S770</accession>
<dbReference type="Pfam" id="PF01266">
    <property type="entry name" value="DAO"/>
    <property type="match status" value="1"/>
</dbReference>
<dbReference type="EMBL" id="CP059567">
    <property type="protein sequence ID" value="QMT39711.1"/>
    <property type="molecule type" value="Genomic_DNA"/>
</dbReference>
<dbReference type="KEGG" id="nsg:H3L94_07470"/>
<sequence length="429" mass="47622">MKPADSYYAASCVYPDRYPPLMDDIETDTCIIGGGLAGVCTALSLAEADTRAVLLEAKHIGFGASGRNGGQVIQDYACGMDKLERLLGAERAGDLWQWSGEAVDLVEQRVRRYAIDCDWQRGYATVAVKPQHMAALQQWRDTAAQRYGYHGYTEWDHGEVCRHIGSNRYCGALYDTDSGHLHPLNYTLGLAKAAAGQGALLFEQTPAVKLRRQEGLWRVETPQGSVVAQHVVLAVNTFPVRFGFAAADQYRSRYILPVGTYVIATEPLGEWNGDILPGNIAACDTRYVLDYYRKSADGRLLFGGKVNYRQAEPDAETLRRSMRQDMLKVFPQLAEVNIDFVWGGRVDISMNRAPDFRRIGPELYLLQGFSGHGVALTGLAGQVCSEAILGREQRWQVFESIAHRAFPGGILRQPAQMAGLAWHRFLDLL</sequence>
<dbReference type="InterPro" id="IPR006076">
    <property type="entry name" value="FAD-dep_OxRdtase"/>
</dbReference>
<dbReference type="AlphaFoldDB" id="A0A7D7S770"/>
<name>A0A7D7S770_9NEIS</name>
<evidence type="ECO:0000256" key="1">
    <source>
        <dbReference type="ARBA" id="ARBA00023002"/>
    </source>
</evidence>
<dbReference type="InterPro" id="IPR036188">
    <property type="entry name" value="FAD/NAD-bd_sf"/>
</dbReference>
<dbReference type="SUPFAM" id="SSF51905">
    <property type="entry name" value="FAD/NAD(P)-binding domain"/>
    <property type="match status" value="1"/>
</dbReference>
<evidence type="ECO:0000313" key="3">
    <source>
        <dbReference type="EMBL" id="QMT39711.1"/>
    </source>
</evidence>
<dbReference type="Proteomes" id="UP000514752">
    <property type="component" value="Chromosome"/>
</dbReference>
<feature type="domain" description="FAD dependent oxidoreductase" evidence="2">
    <location>
        <begin position="28"/>
        <end position="386"/>
    </location>
</feature>
<reference evidence="3 4" key="1">
    <citation type="submission" date="2020-07" db="EMBL/GenBank/DDBJ databases">
        <title>Genomic diversity of species in the Neisseriaceae family.</title>
        <authorList>
            <person name="Vincent A.T."/>
            <person name="Bernet E."/>
            <person name="Veyrier F.J."/>
        </authorList>
    </citation>
    <scope>NUCLEOTIDE SEQUENCE [LARGE SCALE GENOMIC DNA]</scope>
    <source>
        <strain evidence="3 4">DSM 22244</strain>
    </source>
</reference>
<proteinExistence type="predicted"/>
<dbReference type="RefSeq" id="WP_182121504.1">
    <property type="nucleotide sequence ID" value="NZ_CP059567.1"/>
</dbReference>
<keyword evidence="1" id="KW-0560">Oxidoreductase</keyword>
<dbReference type="Gene3D" id="3.30.9.10">
    <property type="entry name" value="D-Amino Acid Oxidase, subunit A, domain 2"/>
    <property type="match status" value="1"/>
</dbReference>
<protein>
    <submittedName>
        <fullName evidence="3">FAD-binding oxidoreductase</fullName>
    </submittedName>
</protein>
<dbReference type="Gene3D" id="3.50.50.60">
    <property type="entry name" value="FAD/NAD(P)-binding domain"/>
    <property type="match status" value="1"/>
</dbReference>
<evidence type="ECO:0000313" key="4">
    <source>
        <dbReference type="Proteomes" id="UP000514752"/>
    </source>
</evidence>
<gene>
    <name evidence="3" type="ORF">H3L94_07470</name>
</gene>
<dbReference type="PANTHER" id="PTHR13847">
    <property type="entry name" value="SARCOSINE DEHYDROGENASE-RELATED"/>
    <property type="match status" value="1"/>
</dbReference>
<evidence type="ECO:0000259" key="2">
    <source>
        <dbReference type="Pfam" id="PF01266"/>
    </source>
</evidence>
<dbReference type="GO" id="GO:0016491">
    <property type="term" value="F:oxidoreductase activity"/>
    <property type="evidence" value="ECO:0007669"/>
    <property type="project" value="UniProtKB-KW"/>
</dbReference>
<dbReference type="PANTHER" id="PTHR13847:SF281">
    <property type="entry name" value="FAD DEPENDENT OXIDOREDUCTASE DOMAIN-CONTAINING PROTEIN"/>
    <property type="match status" value="1"/>
</dbReference>
<organism evidence="3 4">
    <name type="scientific">Neisseria shayeganii</name>
    <dbReference type="NCBI Taxonomy" id="607712"/>
    <lineage>
        <taxon>Bacteria</taxon>
        <taxon>Pseudomonadati</taxon>
        <taxon>Pseudomonadota</taxon>
        <taxon>Betaproteobacteria</taxon>
        <taxon>Neisseriales</taxon>
        <taxon>Neisseriaceae</taxon>
        <taxon>Neisseria</taxon>
    </lineage>
</organism>
<dbReference type="GO" id="GO:0005737">
    <property type="term" value="C:cytoplasm"/>
    <property type="evidence" value="ECO:0007669"/>
    <property type="project" value="TreeGrafter"/>
</dbReference>